<comment type="caution">
    <text evidence="1">The sequence shown here is derived from an EMBL/GenBank/DDBJ whole genome shotgun (WGS) entry which is preliminary data.</text>
</comment>
<dbReference type="AlphaFoldDB" id="D2Z2U4"/>
<dbReference type="InterPro" id="IPR037278">
    <property type="entry name" value="ARFGAP/RecO"/>
</dbReference>
<dbReference type="PaxDb" id="469381-Dpep_2083"/>
<sequence length="232" mass="26608">MIEKPQGLRRRTGVVLRREISPEGDIRLMCLFRGDGVHWLSLPGGGRGRVRLGGSTEPLTWGVFSFYKGRNRSFLKEIEVKKDFWDLRNMQESLKFALGWCRLLSEMLPYQQPVDEVIPVFFWALELLEDRRDPWGMDLRFLWRILKVWGVAPSLSSCGSCGKRLSEGTWKDGVFLCPVCSPGGRGRIPLEAATFWARTDKKNLPQETLSEGNRKNLYAVRSIISSNLKAFR</sequence>
<dbReference type="PANTHER" id="PTHR33991">
    <property type="entry name" value="DNA REPAIR PROTEIN RECO"/>
    <property type="match status" value="1"/>
</dbReference>
<evidence type="ECO:0000313" key="1">
    <source>
        <dbReference type="EMBL" id="EFC92107.1"/>
    </source>
</evidence>
<proteinExistence type="predicted"/>
<dbReference type="eggNOG" id="COG1381">
    <property type="taxonomic scope" value="Bacteria"/>
</dbReference>
<dbReference type="GO" id="GO:0043590">
    <property type="term" value="C:bacterial nucleoid"/>
    <property type="evidence" value="ECO:0007669"/>
    <property type="project" value="TreeGrafter"/>
</dbReference>
<reference evidence="1 2" key="1">
    <citation type="journal article" date="2010" name="Stand. Genomic Sci.">
        <title>Permanent draft genome sequence of Dethiosulfovibrio peptidovorans type strain (SEBR 4207).</title>
        <authorList>
            <person name="Labutti K."/>
            <person name="Mayilraj S."/>
            <person name="Clum A."/>
            <person name="Lucas S."/>
            <person name="Glavina Del Rio T."/>
            <person name="Nolan M."/>
            <person name="Tice H."/>
            <person name="Cheng J.F."/>
            <person name="Pitluck S."/>
            <person name="Liolios K."/>
            <person name="Ivanova N."/>
            <person name="Mavromatis K."/>
            <person name="Mikhailova N."/>
            <person name="Pati A."/>
            <person name="Goodwin L."/>
            <person name="Chen A."/>
            <person name="Palaniappan K."/>
            <person name="Land M."/>
            <person name="Hauser L."/>
            <person name="Chang Y.J."/>
            <person name="Jeffries C.D."/>
            <person name="Rohde M."/>
            <person name="Spring S."/>
            <person name="Goker M."/>
            <person name="Woyke T."/>
            <person name="Bristow J."/>
            <person name="Eisen J.A."/>
            <person name="Markowitz V."/>
            <person name="Hugenholtz P."/>
            <person name="Kyrpides N.C."/>
            <person name="Klenk H.P."/>
            <person name="Lapidus A."/>
        </authorList>
    </citation>
    <scope>NUCLEOTIDE SEQUENCE [LARGE SCALE GENOMIC DNA]</scope>
    <source>
        <strain evidence="1 2">DSM 11002</strain>
    </source>
</reference>
<dbReference type="InterPro" id="IPR042242">
    <property type="entry name" value="RecO_C"/>
</dbReference>
<dbReference type="InterPro" id="IPR003717">
    <property type="entry name" value="RecO"/>
</dbReference>
<dbReference type="STRING" id="469381.Dpep_2083"/>
<name>D2Z2U4_9BACT</name>
<dbReference type="EMBL" id="ABTR02000001">
    <property type="protein sequence ID" value="EFC92107.1"/>
    <property type="molecule type" value="Genomic_DNA"/>
</dbReference>
<protein>
    <submittedName>
        <fullName evidence="1">DNA repair protein RecO</fullName>
    </submittedName>
</protein>
<dbReference type="Proteomes" id="UP000006427">
    <property type="component" value="Unassembled WGS sequence"/>
</dbReference>
<dbReference type="GO" id="GO:0006302">
    <property type="term" value="P:double-strand break repair"/>
    <property type="evidence" value="ECO:0007669"/>
    <property type="project" value="TreeGrafter"/>
</dbReference>
<dbReference type="GO" id="GO:0006310">
    <property type="term" value="P:DNA recombination"/>
    <property type="evidence" value="ECO:0007669"/>
    <property type="project" value="InterPro"/>
</dbReference>
<evidence type="ECO:0000313" key="2">
    <source>
        <dbReference type="Proteomes" id="UP000006427"/>
    </source>
</evidence>
<dbReference type="Pfam" id="PF02565">
    <property type="entry name" value="RecO_C"/>
    <property type="match status" value="1"/>
</dbReference>
<dbReference type="SUPFAM" id="SSF57863">
    <property type="entry name" value="ArfGap/RecO-like zinc finger"/>
    <property type="match status" value="1"/>
</dbReference>
<dbReference type="Gene3D" id="6.20.220.20">
    <property type="entry name" value="Recombination protein O, zinc-binding domain"/>
    <property type="match status" value="1"/>
</dbReference>
<dbReference type="PANTHER" id="PTHR33991:SF1">
    <property type="entry name" value="DNA REPAIR PROTEIN RECO"/>
    <property type="match status" value="1"/>
</dbReference>
<gene>
    <name evidence="1" type="ORF">Dpep_2083</name>
</gene>
<dbReference type="Gene3D" id="1.20.1440.120">
    <property type="entry name" value="Recombination protein O, C-terminal domain"/>
    <property type="match status" value="1"/>
</dbReference>
<keyword evidence="2" id="KW-1185">Reference proteome</keyword>
<accession>D2Z2U4</accession>
<organism evidence="1 2">
    <name type="scientific">Dethiosulfovibrio peptidovorans DSM 11002</name>
    <dbReference type="NCBI Taxonomy" id="469381"/>
    <lineage>
        <taxon>Bacteria</taxon>
        <taxon>Thermotogati</taxon>
        <taxon>Synergistota</taxon>
        <taxon>Synergistia</taxon>
        <taxon>Synergistales</taxon>
        <taxon>Dethiosulfovibrionaceae</taxon>
        <taxon>Dethiosulfovibrio</taxon>
    </lineage>
</organism>